<reference evidence="4 5" key="1">
    <citation type="submission" date="2019-01" db="EMBL/GenBank/DDBJ databases">
        <title>Sequencing of cultivated peanut Arachis hypogaea provides insights into genome evolution and oil improvement.</title>
        <authorList>
            <person name="Chen X."/>
        </authorList>
    </citation>
    <scope>NUCLEOTIDE SEQUENCE [LARGE SCALE GENOMIC DNA]</scope>
    <source>
        <strain evidence="5">cv. Fuhuasheng</strain>
        <tissue evidence="4">Leaves</tissue>
    </source>
</reference>
<dbReference type="CDD" id="cd18809">
    <property type="entry name" value="SF1_C_RecD"/>
    <property type="match status" value="1"/>
</dbReference>
<keyword evidence="1" id="KW-0347">Helicase</keyword>
<dbReference type="EC" id="5.6.2.3" evidence="1"/>
<dbReference type="Gene3D" id="3.40.50.300">
    <property type="entry name" value="P-loop containing nucleotide triphosphate hydrolases"/>
    <property type="match status" value="1"/>
</dbReference>
<dbReference type="PANTHER" id="PTHR10492">
    <property type="match status" value="1"/>
</dbReference>
<sequence length="558" mass="62787">MTLEELQTFCLIEIEKLLQNNGKSLKDYAGMPLPNVDLISAFSNSMVVREMQYDVSETLAQHDDYFAQLTAEQESIYHAIISCVLNKEHGFFFVYGFGGTGKTFLYKTLSTKLRSERKIVINVASSGIASLLLPGGKTAHSMFNIPIELNEESVCRIRVNSQKADLIRQADLIIWDEALMTNKLAFEAVDRTFRDLMKVTSISNQNLPFGGKVIVLGGDFRQVLPVIPKASRAEIVMASINSSYLWKHCEVFNLTRNMRLESAAQNSDMDELRLFSEWILQVGEGKCGTRIDDRVFVKIASELLIPIIDDPIIDIVSVIYPNLSENLNNSTYFQDRAILAATIEIVEEINDHIVNLLPGEMKEYLSSDCICGTDANVDIDLNWINVEFLNQIKCSGLPNHSLKLKVGAPVILLRNINPAGGLCNGTRLIVHSLRRNVITADIVYGSNVGDRVFISRMNLIPSDSGLPFKFQRRQFPLLLCFAMTINKSQGQTLSTVGLFLRRPVFSHGQLYVAISRVKYKKGLKILLCDENRPEDDLTENIVFTEVFNKIFGMFIYLL</sequence>
<dbReference type="GO" id="GO:0043139">
    <property type="term" value="F:5'-3' DNA helicase activity"/>
    <property type="evidence" value="ECO:0007669"/>
    <property type="project" value="UniProtKB-EC"/>
</dbReference>
<keyword evidence="1" id="KW-0378">Hydrolase</keyword>
<dbReference type="GO" id="GO:0000723">
    <property type="term" value="P:telomere maintenance"/>
    <property type="evidence" value="ECO:0007669"/>
    <property type="project" value="InterPro"/>
</dbReference>
<keyword evidence="1" id="KW-0547">Nucleotide-binding</keyword>
<evidence type="ECO:0000259" key="2">
    <source>
        <dbReference type="Pfam" id="PF05970"/>
    </source>
</evidence>
<dbReference type="GO" id="GO:0006310">
    <property type="term" value="P:DNA recombination"/>
    <property type="evidence" value="ECO:0007669"/>
    <property type="project" value="UniProtKB-KW"/>
</dbReference>
<feature type="domain" description="DNA helicase Pif1-like DEAD-box helicase" evidence="2">
    <location>
        <begin position="68"/>
        <end position="289"/>
    </location>
</feature>
<dbReference type="Pfam" id="PF05970">
    <property type="entry name" value="PIF1"/>
    <property type="match status" value="1"/>
</dbReference>
<dbReference type="SUPFAM" id="SSF52540">
    <property type="entry name" value="P-loop containing nucleoside triphosphate hydrolases"/>
    <property type="match status" value="2"/>
</dbReference>
<comment type="cofactor">
    <cofactor evidence="1">
        <name>Mg(2+)</name>
        <dbReference type="ChEBI" id="CHEBI:18420"/>
    </cofactor>
</comment>
<feature type="domain" description="DNA helicase Pif1-like 2B" evidence="3">
    <location>
        <begin position="387"/>
        <end position="433"/>
    </location>
</feature>
<gene>
    <name evidence="4" type="ORF">Ahy_A10g049631</name>
</gene>
<evidence type="ECO:0000259" key="3">
    <source>
        <dbReference type="Pfam" id="PF21530"/>
    </source>
</evidence>
<keyword evidence="1" id="KW-0067">ATP-binding</keyword>
<evidence type="ECO:0000313" key="4">
    <source>
        <dbReference type="EMBL" id="RYR34653.1"/>
    </source>
</evidence>
<dbReference type="PANTHER" id="PTHR10492:SF101">
    <property type="entry name" value="ATP-DEPENDENT DNA HELICASE"/>
    <property type="match status" value="1"/>
</dbReference>
<dbReference type="EMBL" id="SDMP01000010">
    <property type="protein sequence ID" value="RYR34653.1"/>
    <property type="molecule type" value="Genomic_DNA"/>
</dbReference>
<comment type="catalytic activity">
    <reaction evidence="1">
        <text>ATP + H2O = ADP + phosphate + H(+)</text>
        <dbReference type="Rhea" id="RHEA:13065"/>
        <dbReference type="ChEBI" id="CHEBI:15377"/>
        <dbReference type="ChEBI" id="CHEBI:15378"/>
        <dbReference type="ChEBI" id="CHEBI:30616"/>
        <dbReference type="ChEBI" id="CHEBI:43474"/>
        <dbReference type="ChEBI" id="CHEBI:456216"/>
        <dbReference type="EC" id="5.6.2.3"/>
    </reaction>
</comment>
<dbReference type="Pfam" id="PF21530">
    <property type="entry name" value="Pif1_2B_dom"/>
    <property type="match status" value="1"/>
</dbReference>
<name>A0A445B7K9_ARAHY</name>
<keyword evidence="1" id="KW-0234">DNA repair</keyword>
<keyword evidence="1" id="KW-0233">DNA recombination</keyword>
<comment type="caution">
    <text evidence="4">The sequence shown here is derived from an EMBL/GenBank/DDBJ whole genome shotgun (WGS) entry which is preliminary data.</text>
</comment>
<dbReference type="InterPro" id="IPR027417">
    <property type="entry name" value="P-loop_NTPase"/>
</dbReference>
<dbReference type="Proteomes" id="UP000289738">
    <property type="component" value="Chromosome A10"/>
</dbReference>
<dbReference type="GO" id="GO:0016887">
    <property type="term" value="F:ATP hydrolysis activity"/>
    <property type="evidence" value="ECO:0007669"/>
    <property type="project" value="RHEA"/>
</dbReference>
<comment type="similarity">
    <text evidence="1">Belongs to the helicase family.</text>
</comment>
<keyword evidence="5" id="KW-1185">Reference proteome</keyword>
<proteinExistence type="inferred from homology"/>
<dbReference type="GO" id="GO:0005524">
    <property type="term" value="F:ATP binding"/>
    <property type="evidence" value="ECO:0007669"/>
    <property type="project" value="UniProtKB-KW"/>
</dbReference>
<dbReference type="GO" id="GO:0006281">
    <property type="term" value="P:DNA repair"/>
    <property type="evidence" value="ECO:0007669"/>
    <property type="project" value="UniProtKB-KW"/>
</dbReference>
<dbReference type="FunFam" id="3.40.50.300:FF:002884">
    <property type="entry name" value="ATP-dependent DNA helicase"/>
    <property type="match status" value="1"/>
</dbReference>
<keyword evidence="1" id="KW-0227">DNA damage</keyword>
<organism evidence="4 5">
    <name type="scientific">Arachis hypogaea</name>
    <name type="common">Peanut</name>
    <dbReference type="NCBI Taxonomy" id="3818"/>
    <lineage>
        <taxon>Eukaryota</taxon>
        <taxon>Viridiplantae</taxon>
        <taxon>Streptophyta</taxon>
        <taxon>Embryophyta</taxon>
        <taxon>Tracheophyta</taxon>
        <taxon>Spermatophyta</taxon>
        <taxon>Magnoliopsida</taxon>
        <taxon>eudicotyledons</taxon>
        <taxon>Gunneridae</taxon>
        <taxon>Pentapetalae</taxon>
        <taxon>rosids</taxon>
        <taxon>fabids</taxon>
        <taxon>Fabales</taxon>
        <taxon>Fabaceae</taxon>
        <taxon>Papilionoideae</taxon>
        <taxon>50 kb inversion clade</taxon>
        <taxon>dalbergioids sensu lato</taxon>
        <taxon>Dalbergieae</taxon>
        <taxon>Pterocarpus clade</taxon>
        <taxon>Arachis</taxon>
    </lineage>
</organism>
<dbReference type="InterPro" id="IPR010285">
    <property type="entry name" value="DNA_helicase_pif1-like_DEAD"/>
</dbReference>
<evidence type="ECO:0000313" key="5">
    <source>
        <dbReference type="Proteomes" id="UP000289738"/>
    </source>
</evidence>
<dbReference type="STRING" id="3818.A0A445B7K9"/>
<accession>A0A445B7K9</accession>
<evidence type="ECO:0000256" key="1">
    <source>
        <dbReference type="RuleBase" id="RU363044"/>
    </source>
</evidence>
<dbReference type="InterPro" id="IPR049163">
    <property type="entry name" value="Pif1-like_2B_dom"/>
</dbReference>
<protein>
    <recommendedName>
        <fullName evidence="1">ATP-dependent DNA helicase</fullName>
        <ecNumber evidence="1">5.6.2.3</ecNumber>
    </recommendedName>
</protein>
<dbReference type="AlphaFoldDB" id="A0A445B7K9"/>